<dbReference type="InterPro" id="IPR019734">
    <property type="entry name" value="TPR_rpt"/>
</dbReference>
<evidence type="ECO:0000313" key="5">
    <source>
        <dbReference type="EMBL" id="CCC68088.1"/>
    </source>
</evidence>
<organism evidence="5 6">
    <name type="scientific">Naumovozyma castellii</name>
    <name type="common">Yeast</name>
    <name type="synonym">Saccharomyces castellii</name>
    <dbReference type="NCBI Taxonomy" id="27288"/>
    <lineage>
        <taxon>Eukaryota</taxon>
        <taxon>Fungi</taxon>
        <taxon>Dikarya</taxon>
        <taxon>Ascomycota</taxon>
        <taxon>Saccharomycotina</taxon>
        <taxon>Saccharomycetes</taxon>
        <taxon>Saccharomycetales</taxon>
        <taxon>Saccharomycetaceae</taxon>
        <taxon>Naumovozyma</taxon>
    </lineage>
</organism>
<evidence type="ECO:0000256" key="1">
    <source>
        <dbReference type="ARBA" id="ARBA00022737"/>
    </source>
</evidence>
<dbReference type="HOGENOM" id="CLU_001688_0_0_1"/>
<proteinExistence type="predicted"/>
<dbReference type="SUPFAM" id="SSF48439">
    <property type="entry name" value="Protein prenylyltransferase"/>
    <property type="match status" value="1"/>
</dbReference>
<evidence type="ECO:0000256" key="3">
    <source>
        <dbReference type="PROSITE-ProRule" id="PRU00339"/>
    </source>
</evidence>
<dbReference type="KEGG" id="ncs:NCAS_0A15300"/>
<dbReference type="STRING" id="1064592.G0V9D7"/>
<dbReference type="FunCoup" id="G0V9D7">
    <property type="interactions" value="589"/>
</dbReference>
<feature type="repeat" description="TPR" evidence="3">
    <location>
        <begin position="4"/>
        <end position="37"/>
    </location>
</feature>
<keyword evidence="1" id="KW-0677">Repeat</keyword>
<dbReference type="Pfam" id="PF14559">
    <property type="entry name" value="TPR_19"/>
    <property type="match status" value="1"/>
</dbReference>
<dbReference type="InterPro" id="IPR039226">
    <property type="entry name" value="Ski3/TTC37"/>
</dbReference>
<dbReference type="InParanoid" id="G0V9D7"/>
<evidence type="ECO:0000256" key="4">
    <source>
        <dbReference type="SAM" id="MobiDB-lite"/>
    </source>
</evidence>
<dbReference type="GO" id="GO:0070478">
    <property type="term" value="P:nuclear-transcribed mRNA catabolic process, 3'-5' exonucleolytic nonsense-mediated decay"/>
    <property type="evidence" value="ECO:0007669"/>
    <property type="project" value="EnsemblFungi"/>
</dbReference>
<evidence type="ECO:0008006" key="7">
    <source>
        <dbReference type="Google" id="ProtNLM"/>
    </source>
</evidence>
<feature type="repeat" description="TPR" evidence="3">
    <location>
        <begin position="699"/>
        <end position="732"/>
    </location>
</feature>
<feature type="region of interest" description="Disordered" evidence="4">
    <location>
        <begin position="335"/>
        <end position="366"/>
    </location>
</feature>
<gene>
    <name evidence="5" type="primary">NCAS0A15300</name>
    <name evidence="5" type="ordered locus">NCAS_0A15300</name>
</gene>
<dbReference type="Gene3D" id="1.25.40.10">
    <property type="entry name" value="Tetratricopeptide repeat domain"/>
    <property type="match status" value="5"/>
</dbReference>
<dbReference type="PANTHER" id="PTHR15704">
    <property type="entry name" value="SUPERKILLER 3 PROTEIN-RELATED"/>
    <property type="match status" value="1"/>
</dbReference>
<dbReference type="GO" id="GO:0055087">
    <property type="term" value="C:Ski complex"/>
    <property type="evidence" value="ECO:0007669"/>
    <property type="project" value="EnsemblFungi"/>
</dbReference>
<dbReference type="RefSeq" id="XP_003674466.1">
    <property type="nucleotide sequence ID" value="XM_003674418.1"/>
</dbReference>
<dbReference type="SUPFAM" id="SSF48452">
    <property type="entry name" value="TPR-like"/>
    <property type="match status" value="4"/>
</dbReference>
<dbReference type="Pfam" id="PF13181">
    <property type="entry name" value="TPR_8"/>
    <property type="match status" value="1"/>
</dbReference>
<feature type="repeat" description="TPR" evidence="3">
    <location>
        <begin position="505"/>
        <end position="538"/>
    </location>
</feature>
<feature type="compositionally biased region" description="Basic and acidic residues" evidence="4">
    <location>
        <begin position="335"/>
        <end position="346"/>
    </location>
</feature>
<dbReference type="eggNOG" id="KOG1127">
    <property type="taxonomic scope" value="Eukaryota"/>
</dbReference>
<dbReference type="PROSITE" id="PS50005">
    <property type="entry name" value="TPR"/>
    <property type="match status" value="5"/>
</dbReference>
<dbReference type="OMA" id="CQWELDP"/>
<feature type="repeat" description="TPR" evidence="3">
    <location>
        <begin position="471"/>
        <end position="504"/>
    </location>
</feature>
<protein>
    <recommendedName>
        <fullName evidence="7">Superkiller protein 3</fullName>
    </recommendedName>
</protein>
<dbReference type="EMBL" id="HE576752">
    <property type="protein sequence ID" value="CCC68088.1"/>
    <property type="molecule type" value="Genomic_DNA"/>
</dbReference>
<dbReference type="SMART" id="SM00028">
    <property type="entry name" value="TPR"/>
    <property type="match status" value="10"/>
</dbReference>
<dbReference type="GO" id="GO:0070481">
    <property type="term" value="P:nuclear-transcribed mRNA catabolic process, non-stop decay"/>
    <property type="evidence" value="ECO:0007669"/>
    <property type="project" value="EnsemblFungi"/>
</dbReference>
<keyword evidence="6" id="KW-1185">Reference proteome</keyword>
<evidence type="ECO:0000313" key="6">
    <source>
        <dbReference type="Proteomes" id="UP000001640"/>
    </source>
</evidence>
<sequence length="1398" mass="160184">MSEVKQLLKEAKIELSRADYEEAAAISEQVLKLDPENYFAQVFLGKSYSCIENKMKDAVSHYVAATDLLPNNMLAWKGFFILLNSEGVVPSTVSFDDYFNLCGKYAETLIQNELPLVELIHELRVMKKKFPQSHESFYRHMRPGTPMAERLGRHLITPQDALKGLITIINDRELESIAKIVSRERLRLSTNDPDYQIKINALAWEVFNTSELDDLYNQLINILDDDDTRAKYESLWLEYRIRVLKSMPIDLKLNFFFKVKNMVEDMVLVDHGSLLVWSLYFEWHDYEDLDKMDKNLILKFFKKFPTEPLAMILYAWICSSFSKYDISEFDNNDKKNEKTETIRESETETEDDELNELVENEEEDSQTLKEDDILIALNDNISKAQNNALAHRIISQYYIFSKEYEAALPYIKKGISLVSHKIRDLGCQLIHTKREFSLTLATCYTYVDAPQFHNAAMTLFDRILQESPDNTRAKMGKGIIYIERENWQDANKLLKEVINEYPDNLDVLSELGWTKANLGQYDEAIEMLSSALRMITGNDLRTTTFRALTLWRQAKSYIFKEAANVSQGLENIKLAFKILVQLIKVLDTYAPAYSTLGDLYTTYYKDSGRAFKCYYKAFELDAGDHIAANYMTEVYAKSNNWSSAVQIAERLVKAEKAKRVLQTMNWPYRVIGIGNLERQQESDSIEWFQSAIRVDPNDVESWIGLGQAYLGCGRIEASIKVFEKAIELDSSHTYAKYFKSIALSEMGEFTESIPLLKEITGTHPEEETFQVSLATTLVNYAYDLYYEGFLMKSISIVLDSIEVMKFIVSELSCSVQNLWISLSRALKLFVFVESRIDCLPVESLVEIFSSKGLIGTKDVDQIDDVELKTILASSDEDNITIGCQFLILAAKYAIPSENLTEYAATVRSALWCNIGVTELTASLVLKEAKFRDAAIFSFKRSIKYQSNTTEAWIGLGIATMDVNYRVSQHCFIKAVALAPKDIEISFNLAMLALKNNDLEFAEQILMRSQSVAPQDSSPWLGLALILEKNGNTADSCSLFAHSFILSNGRSKMSQLLYAKSTLQKYIGNENDERNIQVVEELTTVINALDQYFKKEPENAFALECALLTLERLHNFKFANNLSEKLTELLESRFEKTQNENELFNFAIIRAQFARIQLGLRNFKSAIENSELSQGILADFSNDRVISAQISNHICLGLSYFFLDDFDETLAHFQELLNISKDSKNLVLLIVKVLYEVGTPDTKLIAMQELTDYVKTQGVDLLTTLTIAAMTILDKKKEDFRTILKELNTMNLSDMILDTYKESPLLIEQVERSLFQDKAVDAGKNTWQRTAFLFPNDYKSWSKLDKRIERRVSSNSACKITAQKMSDIYYSSKNQRNIQRSLFLCPWNEKAVMALKECF</sequence>
<dbReference type="InterPro" id="IPR011990">
    <property type="entry name" value="TPR-like_helical_dom_sf"/>
</dbReference>
<dbReference type="Proteomes" id="UP000001640">
    <property type="component" value="Chromosome 1"/>
</dbReference>
<dbReference type="Pfam" id="PF18833">
    <property type="entry name" value="TPR_22"/>
    <property type="match status" value="1"/>
</dbReference>
<dbReference type="PANTHER" id="PTHR15704:SF7">
    <property type="entry name" value="SUPERKILLER COMPLEX PROTEIN 3"/>
    <property type="match status" value="1"/>
</dbReference>
<keyword evidence="2 3" id="KW-0802">TPR repeat</keyword>
<name>G0V9D7_NAUCA</name>
<reference evidence="5 6" key="1">
    <citation type="journal article" date="2011" name="Proc. Natl. Acad. Sci. U.S.A.">
        <title>Evolutionary erosion of yeast sex chromosomes by mating-type switching accidents.</title>
        <authorList>
            <person name="Gordon J.L."/>
            <person name="Armisen D."/>
            <person name="Proux-Wera E."/>
            <person name="Oheigeartaigh S.S."/>
            <person name="Byrne K.P."/>
            <person name="Wolfe K.H."/>
        </authorList>
    </citation>
    <scope>NUCLEOTIDE SEQUENCE [LARGE SCALE GENOMIC DNA]</scope>
    <source>
        <strain evidence="6">ATCC 76901 / BCRC 22586 / CBS 4309 / NBRC 1992 / NRRL Y-12630</strain>
    </source>
</reference>
<feature type="repeat" description="TPR" evidence="3">
    <location>
        <begin position="1189"/>
        <end position="1222"/>
    </location>
</feature>
<evidence type="ECO:0000256" key="2">
    <source>
        <dbReference type="ARBA" id="ARBA00022803"/>
    </source>
</evidence>
<dbReference type="GeneID" id="96901563"/>
<feature type="compositionally biased region" description="Acidic residues" evidence="4">
    <location>
        <begin position="347"/>
        <end position="365"/>
    </location>
</feature>
<reference key="2">
    <citation type="submission" date="2011-08" db="EMBL/GenBank/DDBJ databases">
        <title>Genome sequence of Naumovozyma castellii.</title>
        <authorList>
            <person name="Gordon J.L."/>
            <person name="Armisen D."/>
            <person name="Proux-Wera E."/>
            <person name="OhEigeartaigh S.S."/>
            <person name="Byrne K.P."/>
            <person name="Wolfe K.H."/>
        </authorList>
    </citation>
    <scope>NUCLEOTIDE SEQUENCE</scope>
    <source>
        <strain>Type strain:CBS 4309</strain>
    </source>
</reference>
<dbReference type="OrthoDB" id="421075at2759"/>
<dbReference type="InterPro" id="IPR040962">
    <property type="entry name" value="TPR_22"/>
</dbReference>
<accession>G0V9D7</accession>